<dbReference type="RefSeq" id="WP_125222133.1">
    <property type="nucleotide sequence ID" value="NZ_QUSX01000001.1"/>
</dbReference>
<keyword evidence="1" id="KW-1133">Transmembrane helix</keyword>
<comment type="caution">
    <text evidence="2">The sequence shown here is derived from an EMBL/GenBank/DDBJ whole genome shotgun (WGS) entry which is preliminary data.</text>
</comment>
<protein>
    <submittedName>
        <fullName evidence="2">PepSY domain-containing protein</fullName>
    </submittedName>
</protein>
<feature type="transmembrane region" description="Helical" evidence="1">
    <location>
        <begin position="20"/>
        <end position="44"/>
    </location>
</feature>
<dbReference type="OrthoDB" id="271465at2"/>
<dbReference type="Proteomes" id="UP000286990">
    <property type="component" value="Unassembled WGS sequence"/>
</dbReference>
<reference evidence="3" key="1">
    <citation type="submission" date="2018-08" db="EMBL/GenBank/DDBJ databases">
        <authorList>
            <person name="Khan S.A."/>
            <person name="J S.E."/>
        </authorList>
    </citation>
    <scope>NUCLEOTIDE SEQUENCE [LARGE SCALE GENOMIC DNA]</scope>
    <source>
        <strain evidence="3">PoM-212</strain>
    </source>
</reference>
<sequence>MPKNNRRQHQAKVIRIFRKIHRTTGALLFFFFLFISITGLLLGWKKNSNGLILAKTEKGTSTELSEWLPLEILKSNAQTIFRDSISGELSPEIDRIDVRPDKGILKFKFVDNFYGIQLDGATGELLKIERRRSDFIEQVHDGSILDRYIGTSSDQIKLIYTSIMGLALLVFTITGFWLWYGPKRMKRIAKSS</sequence>
<keyword evidence="1" id="KW-0812">Transmembrane</keyword>
<accession>A0A426RMU2</accession>
<reference evidence="3" key="2">
    <citation type="submission" date="2018-12" db="EMBL/GenBank/DDBJ databases">
        <title>Maribacter lutimaris sp. nov., isolated from marine sediment.</title>
        <authorList>
            <person name="Kim K.K."/>
        </authorList>
    </citation>
    <scope>NUCLEOTIDE SEQUENCE [LARGE SCALE GENOMIC DNA]</scope>
    <source>
        <strain evidence="3">PoM-212</strain>
    </source>
</reference>
<proteinExistence type="predicted"/>
<keyword evidence="3" id="KW-1185">Reference proteome</keyword>
<dbReference type="InterPro" id="IPR005625">
    <property type="entry name" value="PepSY-ass_TM"/>
</dbReference>
<name>A0A426RMU2_9FLAO</name>
<keyword evidence="1" id="KW-0472">Membrane</keyword>
<evidence type="ECO:0000256" key="1">
    <source>
        <dbReference type="SAM" id="Phobius"/>
    </source>
</evidence>
<dbReference type="Pfam" id="PF03929">
    <property type="entry name" value="PepSY_TM"/>
    <property type="match status" value="1"/>
</dbReference>
<organism evidence="2 3">
    <name type="scientific">Maribacter algicola</name>
    <dbReference type="NCBI Taxonomy" id="2498892"/>
    <lineage>
        <taxon>Bacteria</taxon>
        <taxon>Pseudomonadati</taxon>
        <taxon>Bacteroidota</taxon>
        <taxon>Flavobacteriia</taxon>
        <taxon>Flavobacteriales</taxon>
        <taxon>Flavobacteriaceae</taxon>
        <taxon>Maribacter</taxon>
    </lineage>
</organism>
<dbReference type="AlphaFoldDB" id="A0A426RMU2"/>
<feature type="transmembrane region" description="Helical" evidence="1">
    <location>
        <begin position="158"/>
        <end position="180"/>
    </location>
</feature>
<gene>
    <name evidence="2" type="ORF">DZC72_07080</name>
</gene>
<dbReference type="EMBL" id="QUSX01000001">
    <property type="protein sequence ID" value="RRQ50313.1"/>
    <property type="molecule type" value="Genomic_DNA"/>
</dbReference>
<evidence type="ECO:0000313" key="2">
    <source>
        <dbReference type="EMBL" id="RRQ50313.1"/>
    </source>
</evidence>
<evidence type="ECO:0000313" key="3">
    <source>
        <dbReference type="Proteomes" id="UP000286990"/>
    </source>
</evidence>